<proteinExistence type="inferred from homology"/>
<feature type="transmembrane region" description="Helical" evidence="9">
    <location>
        <begin position="158"/>
        <end position="177"/>
    </location>
</feature>
<protein>
    <submittedName>
        <fullName evidence="10">Probable ABC transporter permease protein HI_1471</fullName>
    </submittedName>
</protein>
<feature type="region of interest" description="Disordered" evidence="8">
    <location>
        <begin position="1"/>
        <end position="20"/>
    </location>
</feature>
<evidence type="ECO:0000256" key="6">
    <source>
        <dbReference type="ARBA" id="ARBA00022989"/>
    </source>
</evidence>
<evidence type="ECO:0000313" key="10">
    <source>
        <dbReference type="EMBL" id="STQ99995.1"/>
    </source>
</evidence>
<accession>A0A377QYX4</accession>
<dbReference type="EMBL" id="UGJJ01000001">
    <property type="protein sequence ID" value="STQ99995.1"/>
    <property type="molecule type" value="Genomic_DNA"/>
</dbReference>
<feature type="transmembrane region" description="Helical" evidence="9">
    <location>
        <begin position="45"/>
        <end position="67"/>
    </location>
</feature>
<sequence length="369" mass="38849">MMQSAPFQTAETSERPSENPLRASFQTACPVFQTGKHNTMPRIPYSVLLVLTFAALAAAAVCALSWGRYPVPPAAVWQTLTGQNADETYANIIFNLRLPRIAAALLVGAALSLAGAVYQGIFRNPLVSPDLLGVSSGACVGAAAAVLAGGGILMMQGAAFAGGLLAVALTLALPRLIGRDSAVVLVLAGIVVSGFMSATLGLIKYLADPETELAEIVYWQMGSLARAETGQLLLLAPLMLLPALVLLMMRWRVNVLSLGEREARLAGADTRKERTLMIVCATLLTASAVCLSGTIGWLGLVVPHLARMTAGDNNVRSLPLALLFGALFLLGADTLARNLYEQEIPLGILTGFIGAPFFAWVLVRQKPAD</sequence>
<dbReference type="GO" id="GO:0005886">
    <property type="term" value="C:plasma membrane"/>
    <property type="evidence" value="ECO:0007669"/>
    <property type="project" value="UniProtKB-SubCell"/>
</dbReference>
<dbReference type="Gene3D" id="1.10.3470.10">
    <property type="entry name" value="ABC transporter involved in vitamin B12 uptake, BtuC"/>
    <property type="match status" value="1"/>
</dbReference>
<keyword evidence="3" id="KW-0813">Transport</keyword>
<dbReference type="FunFam" id="1.10.3470.10:FF:000001">
    <property type="entry name" value="Vitamin B12 ABC transporter permease BtuC"/>
    <property type="match status" value="1"/>
</dbReference>
<feature type="transmembrane region" description="Helical" evidence="9">
    <location>
        <begin position="184"/>
        <end position="203"/>
    </location>
</feature>
<feature type="compositionally biased region" description="Polar residues" evidence="8">
    <location>
        <begin position="1"/>
        <end position="11"/>
    </location>
</feature>
<evidence type="ECO:0000256" key="7">
    <source>
        <dbReference type="ARBA" id="ARBA00023136"/>
    </source>
</evidence>
<evidence type="ECO:0000313" key="11">
    <source>
        <dbReference type="Proteomes" id="UP000254293"/>
    </source>
</evidence>
<evidence type="ECO:0000256" key="9">
    <source>
        <dbReference type="SAM" id="Phobius"/>
    </source>
</evidence>
<evidence type="ECO:0000256" key="4">
    <source>
        <dbReference type="ARBA" id="ARBA00022475"/>
    </source>
</evidence>
<dbReference type="CDD" id="cd06550">
    <property type="entry name" value="TM_ABC_iron-siderophores_like"/>
    <property type="match status" value="1"/>
</dbReference>
<dbReference type="RefSeq" id="WP_245944041.1">
    <property type="nucleotide sequence ID" value="NZ_UGJJ01000001.1"/>
</dbReference>
<organism evidence="10 11">
    <name type="scientific">Kingella potus</name>
    <dbReference type="NCBI Taxonomy" id="265175"/>
    <lineage>
        <taxon>Bacteria</taxon>
        <taxon>Pseudomonadati</taxon>
        <taxon>Pseudomonadota</taxon>
        <taxon>Betaproteobacteria</taxon>
        <taxon>Neisseriales</taxon>
        <taxon>Neisseriaceae</taxon>
        <taxon>Kingella</taxon>
    </lineage>
</organism>
<feature type="transmembrane region" description="Helical" evidence="9">
    <location>
        <begin position="131"/>
        <end position="152"/>
    </location>
</feature>
<dbReference type="InterPro" id="IPR000522">
    <property type="entry name" value="ABC_transptr_permease_BtuC"/>
</dbReference>
<evidence type="ECO:0000256" key="1">
    <source>
        <dbReference type="ARBA" id="ARBA00004651"/>
    </source>
</evidence>
<reference evidence="10 11" key="1">
    <citation type="submission" date="2018-06" db="EMBL/GenBank/DDBJ databases">
        <authorList>
            <consortium name="Pathogen Informatics"/>
            <person name="Doyle S."/>
        </authorList>
    </citation>
    <scope>NUCLEOTIDE SEQUENCE [LARGE SCALE GENOMIC DNA]</scope>
    <source>
        <strain evidence="10 11">NCTC13336</strain>
    </source>
</reference>
<keyword evidence="5 9" id="KW-0812">Transmembrane</keyword>
<dbReference type="GO" id="GO:0033214">
    <property type="term" value="P:siderophore-iron import into cell"/>
    <property type="evidence" value="ECO:0007669"/>
    <property type="project" value="TreeGrafter"/>
</dbReference>
<keyword evidence="6 9" id="KW-1133">Transmembrane helix</keyword>
<dbReference type="Pfam" id="PF01032">
    <property type="entry name" value="FecCD"/>
    <property type="match status" value="1"/>
</dbReference>
<name>A0A377QYX4_9NEIS</name>
<keyword evidence="11" id="KW-1185">Reference proteome</keyword>
<feature type="transmembrane region" description="Helical" evidence="9">
    <location>
        <begin position="318"/>
        <end position="336"/>
    </location>
</feature>
<keyword evidence="4" id="KW-1003">Cell membrane</keyword>
<evidence type="ECO:0000256" key="5">
    <source>
        <dbReference type="ARBA" id="ARBA00022692"/>
    </source>
</evidence>
<dbReference type="AlphaFoldDB" id="A0A377QYX4"/>
<feature type="transmembrane region" description="Helical" evidence="9">
    <location>
        <begin position="101"/>
        <end position="119"/>
    </location>
</feature>
<evidence type="ECO:0000256" key="3">
    <source>
        <dbReference type="ARBA" id="ARBA00022448"/>
    </source>
</evidence>
<comment type="subcellular location">
    <subcellularLocation>
        <location evidence="1">Cell membrane</location>
        <topology evidence="1">Multi-pass membrane protein</topology>
    </subcellularLocation>
</comment>
<dbReference type="GO" id="GO:0022857">
    <property type="term" value="F:transmembrane transporter activity"/>
    <property type="evidence" value="ECO:0007669"/>
    <property type="project" value="InterPro"/>
</dbReference>
<feature type="transmembrane region" description="Helical" evidence="9">
    <location>
        <begin position="232"/>
        <end position="253"/>
    </location>
</feature>
<gene>
    <name evidence="10" type="ORF">NCTC13336_00183</name>
</gene>
<comment type="similarity">
    <text evidence="2">Belongs to the binding-protein-dependent transport system permease family. FecCD subfamily.</text>
</comment>
<dbReference type="SUPFAM" id="SSF81345">
    <property type="entry name" value="ABC transporter involved in vitamin B12 uptake, BtuC"/>
    <property type="match status" value="1"/>
</dbReference>
<evidence type="ECO:0000256" key="8">
    <source>
        <dbReference type="SAM" id="MobiDB-lite"/>
    </source>
</evidence>
<feature type="transmembrane region" description="Helical" evidence="9">
    <location>
        <begin position="274"/>
        <end position="298"/>
    </location>
</feature>
<keyword evidence="7 9" id="KW-0472">Membrane</keyword>
<dbReference type="InterPro" id="IPR037294">
    <property type="entry name" value="ABC_BtuC-like"/>
</dbReference>
<evidence type="ECO:0000256" key="2">
    <source>
        <dbReference type="ARBA" id="ARBA00007935"/>
    </source>
</evidence>
<dbReference type="PANTHER" id="PTHR30472:SF70">
    <property type="entry name" value="MOLYBDATE IMPORT SYSTEM PERMEASE PROTEIN MOLB"/>
    <property type="match status" value="1"/>
</dbReference>
<dbReference type="Proteomes" id="UP000254293">
    <property type="component" value="Unassembled WGS sequence"/>
</dbReference>
<feature type="transmembrane region" description="Helical" evidence="9">
    <location>
        <begin position="343"/>
        <end position="363"/>
    </location>
</feature>
<dbReference type="PANTHER" id="PTHR30472">
    <property type="entry name" value="FERRIC ENTEROBACTIN TRANSPORT SYSTEM PERMEASE PROTEIN"/>
    <property type="match status" value="1"/>
</dbReference>